<dbReference type="OrthoDB" id="9778870at2"/>
<dbReference type="GO" id="GO:0140359">
    <property type="term" value="F:ABC-type transporter activity"/>
    <property type="evidence" value="ECO:0007669"/>
    <property type="project" value="InterPro"/>
</dbReference>
<dbReference type="InterPro" id="IPR029439">
    <property type="entry name" value="Wzt_C"/>
</dbReference>
<dbReference type="InterPro" id="IPR050683">
    <property type="entry name" value="Bact_Polysacc_Export_ATP-bd"/>
</dbReference>
<dbReference type="InterPro" id="IPR027417">
    <property type="entry name" value="P-loop_NTPase"/>
</dbReference>
<evidence type="ECO:0000256" key="3">
    <source>
        <dbReference type="ARBA" id="ARBA00022741"/>
    </source>
</evidence>
<dbReference type="EMBL" id="QRBF01000004">
    <property type="protein sequence ID" value="RDS83398.1"/>
    <property type="molecule type" value="Genomic_DNA"/>
</dbReference>
<dbReference type="GO" id="GO:0016887">
    <property type="term" value="F:ATP hydrolysis activity"/>
    <property type="evidence" value="ECO:0007669"/>
    <property type="project" value="InterPro"/>
</dbReference>
<dbReference type="PANTHER" id="PTHR46743:SF2">
    <property type="entry name" value="TEICHOIC ACIDS EXPORT ATP-BINDING PROTEIN TAGH"/>
    <property type="match status" value="1"/>
</dbReference>
<keyword evidence="4 6" id="KW-0067">ATP-binding</keyword>
<organism evidence="6 7">
    <name type="scientific">Dyella psychrodurans</name>
    <dbReference type="NCBI Taxonomy" id="1927960"/>
    <lineage>
        <taxon>Bacteria</taxon>
        <taxon>Pseudomonadati</taxon>
        <taxon>Pseudomonadota</taxon>
        <taxon>Gammaproteobacteria</taxon>
        <taxon>Lysobacterales</taxon>
        <taxon>Rhodanobacteraceae</taxon>
        <taxon>Dyella</taxon>
    </lineage>
</organism>
<keyword evidence="3" id="KW-0547">Nucleotide-binding</keyword>
<reference evidence="6 7" key="1">
    <citation type="submission" date="2018-07" db="EMBL/GenBank/DDBJ databases">
        <title>Dyella monticola sp. nov. and Dyella psychrodurans sp. nov. isolated from monsoon evergreen broad-leaved forest soil of Dinghu Mountain, China.</title>
        <authorList>
            <person name="Gao Z."/>
            <person name="Qiu L."/>
        </authorList>
    </citation>
    <scope>NUCLEOTIDE SEQUENCE [LARGE SCALE GENOMIC DNA]</scope>
    <source>
        <strain evidence="6 7">4MSK11</strain>
    </source>
</reference>
<comment type="caution">
    <text evidence="6">The sequence shown here is derived from an EMBL/GenBank/DDBJ whole genome shotgun (WGS) entry which is preliminary data.</text>
</comment>
<dbReference type="Gene3D" id="3.40.50.300">
    <property type="entry name" value="P-loop containing nucleotide triphosphate hydrolases"/>
    <property type="match status" value="1"/>
</dbReference>
<evidence type="ECO:0000313" key="7">
    <source>
        <dbReference type="Proteomes" id="UP000255334"/>
    </source>
</evidence>
<keyword evidence="7" id="KW-1185">Reference proteome</keyword>
<dbReference type="SUPFAM" id="SSF52540">
    <property type="entry name" value="P-loop containing nucleoside triphosphate hydrolases"/>
    <property type="match status" value="1"/>
</dbReference>
<evidence type="ECO:0000256" key="2">
    <source>
        <dbReference type="ARBA" id="ARBA00022448"/>
    </source>
</evidence>
<evidence type="ECO:0000313" key="6">
    <source>
        <dbReference type="EMBL" id="RDS83398.1"/>
    </source>
</evidence>
<dbReference type="GO" id="GO:0005524">
    <property type="term" value="F:ATP binding"/>
    <property type="evidence" value="ECO:0007669"/>
    <property type="project" value="UniProtKB-KW"/>
</dbReference>
<name>A0A370X4S8_9GAMM</name>
<dbReference type="RefSeq" id="WP_115478438.1">
    <property type="nucleotide sequence ID" value="NZ_QRBF01000004.1"/>
</dbReference>
<feature type="domain" description="ABC transporter" evidence="5">
    <location>
        <begin position="28"/>
        <end position="257"/>
    </location>
</feature>
<dbReference type="InterPro" id="IPR003593">
    <property type="entry name" value="AAA+_ATPase"/>
</dbReference>
<evidence type="ECO:0000259" key="5">
    <source>
        <dbReference type="PROSITE" id="PS50893"/>
    </source>
</evidence>
<evidence type="ECO:0000256" key="1">
    <source>
        <dbReference type="ARBA" id="ARBA00005417"/>
    </source>
</evidence>
<dbReference type="CDD" id="cd10147">
    <property type="entry name" value="Wzt_C-like"/>
    <property type="match status" value="1"/>
</dbReference>
<keyword evidence="2" id="KW-0813">Transport</keyword>
<evidence type="ECO:0000256" key="4">
    <source>
        <dbReference type="ARBA" id="ARBA00022840"/>
    </source>
</evidence>
<dbReference type="Gene3D" id="2.70.50.60">
    <property type="entry name" value="abc- transporter (atp binding component) like domain"/>
    <property type="match status" value="1"/>
</dbReference>
<comment type="similarity">
    <text evidence="1">Belongs to the ABC transporter superfamily.</text>
</comment>
<gene>
    <name evidence="6" type="ORF">DWU99_12785</name>
</gene>
<protein>
    <submittedName>
        <fullName evidence="6">ABC transporter ATP-binding protein</fullName>
    </submittedName>
</protein>
<dbReference type="SMART" id="SM00382">
    <property type="entry name" value="AAA"/>
    <property type="match status" value="1"/>
</dbReference>
<dbReference type="Proteomes" id="UP000255334">
    <property type="component" value="Unassembled WGS sequence"/>
</dbReference>
<proteinExistence type="inferred from homology"/>
<dbReference type="Pfam" id="PF00005">
    <property type="entry name" value="ABC_tran"/>
    <property type="match status" value="1"/>
</dbReference>
<dbReference type="GO" id="GO:0016020">
    <property type="term" value="C:membrane"/>
    <property type="evidence" value="ECO:0007669"/>
    <property type="project" value="InterPro"/>
</dbReference>
<dbReference type="InterPro" id="IPR003439">
    <property type="entry name" value="ABC_transporter-like_ATP-bd"/>
</dbReference>
<dbReference type="AlphaFoldDB" id="A0A370X4S8"/>
<dbReference type="CDD" id="cd03220">
    <property type="entry name" value="ABC_KpsT_Wzt"/>
    <property type="match status" value="1"/>
</dbReference>
<sequence>MSCESTIIEATTKKTAISVSGLGKCYQLYDKPIHRMVQSLIGSRWRLYREFWALRGIDFEVRHGETLGIIGRNGAGKSTLLQLIAGTLKATEGKVATNGRIAALLELGSGFNPDFTGRQNVYLNASILGLARAEIDARIGDILAYADIGDFVDQPIRNYSTGMVMRLAFAVVAHVDADILIVDEALAVGDAFFMQKCMRFLRDFRKRGTMLFVSHDGGAVTSLCDRAIWLEHGRIQRIGDARMVMEAYMEASLIERQGGVGTRGDAKVRLQPEKKERRINLRQELIDRSVLRNDMLVFPFRPDVEGFGEHKARVTHVAFCDGAGQPVAVVLAGEQVTLEIELVAEHDIDNVIVGFYIKDRLGQLLLGDNTVLSDEGDFGVSAGESFRARFCFEMPRLSAADYFITVGVAEGTQEHHVIQHWLHEALRFTAMGGGYATGLVGVPMHDVSLERVADEL</sequence>
<dbReference type="Pfam" id="PF14524">
    <property type="entry name" value="Wzt_C"/>
    <property type="match status" value="1"/>
</dbReference>
<dbReference type="PANTHER" id="PTHR46743">
    <property type="entry name" value="TEICHOIC ACIDS EXPORT ATP-BINDING PROTEIN TAGH"/>
    <property type="match status" value="1"/>
</dbReference>
<accession>A0A370X4S8</accession>
<dbReference type="PROSITE" id="PS50893">
    <property type="entry name" value="ABC_TRANSPORTER_2"/>
    <property type="match status" value="1"/>
</dbReference>
<dbReference type="InterPro" id="IPR015860">
    <property type="entry name" value="ABC_transpr_TagH-like"/>
</dbReference>